<gene>
    <name evidence="1" type="ORF">SAMN05192557_1369</name>
</gene>
<dbReference type="EMBL" id="FOIT01000003">
    <property type="protein sequence ID" value="SEW03644.1"/>
    <property type="molecule type" value="Genomic_DNA"/>
</dbReference>
<dbReference type="Proteomes" id="UP000243605">
    <property type="component" value="Unassembled WGS sequence"/>
</dbReference>
<name>A0A662Z3P4_9STAP</name>
<dbReference type="Pfam" id="PF07751">
    <property type="entry name" value="Abi_2"/>
    <property type="match status" value="1"/>
</dbReference>
<dbReference type="OrthoDB" id="5363652at2"/>
<dbReference type="RefSeq" id="WP_091475114.1">
    <property type="nucleotide sequence ID" value="NZ_FOIT01000003.1"/>
</dbReference>
<reference evidence="1 2" key="1">
    <citation type="submission" date="2016-10" db="EMBL/GenBank/DDBJ databases">
        <authorList>
            <person name="Varghese N."/>
            <person name="Submissions S."/>
        </authorList>
    </citation>
    <scope>NUCLEOTIDE SEQUENCE [LARGE SCALE GENOMIC DNA]</scope>
    <source>
        <strain evidence="1 2">IBRC-M10081</strain>
    </source>
</reference>
<protein>
    <submittedName>
        <fullName evidence="1">Abortive infection bacteriophage resistance protein</fullName>
    </submittedName>
</protein>
<evidence type="ECO:0000313" key="1">
    <source>
        <dbReference type="EMBL" id="SEW03644.1"/>
    </source>
</evidence>
<sequence length="336" mass="40588">MSELEEVPFHEYHKLVEKIKEKNIIVDDEYHAIFALKNHSYYSLINGFKQHFLETDKSDTMIDNTTFNDFTTIYYLYSDISSLIFKYILYIEKSLRSRLSHIIAREFGVYHDEYLDRNNYCNYKGFRGSTLNEIHKVIENCKENSVTHYFKEKKKNIPPWIIVQDVSFFTVISWSNILPKHLKEELFKDYFSRSNLYENHHERYFHHSFHFLREYRNFAAHGKRDFKEKIINHLESTSSKHFFGSILLKQDDLDNNRGLQDLLAAINLILMYTQDVNLIYRFLDEFIFVIIHFVNKDTYSPTQLINQKSIYQILNLPEDIVERIARFIQYRTIDHH</sequence>
<keyword evidence="2" id="KW-1185">Reference proteome</keyword>
<accession>A0A662Z3P4</accession>
<evidence type="ECO:0000313" key="2">
    <source>
        <dbReference type="Proteomes" id="UP000243605"/>
    </source>
</evidence>
<dbReference type="AlphaFoldDB" id="A0A662Z3P4"/>
<organism evidence="1 2">
    <name type="scientific">Aliicoccus persicus</name>
    <dbReference type="NCBI Taxonomy" id="930138"/>
    <lineage>
        <taxon>Bacteria</taxon>
        <taxon>Bacillati</taxon>
        <taxon>Bacillota</taxon>
        <taxon>Bacilli</taxon>
        <taxon>Bacillales</taxon>
        <taxon>Staphylococcaceae</taxon>
        <taxon>Aliicoccus</taxon>
    </lineage>
</organism>
<dbReference type="InterPro" id="IPR011664">
    <property type="entry name" value="Abi_system_AbiD/AbiF-like"/>
</dbReference>
<proteinExistence type="predicted"/>